<dbReference type="RefSeq" id="WP_112258403.1">
    <property type="nucleotide sequence ID" value="NZ_QMIG01000009.1"/>
</dbReference>
<evidence type="ECO:0008006" key="5">
    <source>
        <dbReference type="Google" id="ProtNLM"/>
    </source>
</evidence>
<feature type="chain" id="PRO_5016317352" description="Secreted protein" evidence="2">
    <location>
        <begin position="29"/>
        <end position="339"/>
    </location>
</feature>
<organism evidence="3 4">
    <name type="scientific">Phytoactinopolyspora halophila</name>
    <dbReference type="NCBI Taxonomy" id="1981511"/>
    <lineage>
        <taxon>Bacteria</taxon>
        <taxon>Bacillati</taxon>
        <taxon>Actinomycetota</taxon>
        <taxon>Actinomycetes</taxon>
        <taxon>Jiangellales</taxon>
        <taxon>Jiangellaceae</taxon>
        <taxon>Phytoactinopolyspora</taxon>
    </lineage>
</organism>
<dbReference type="OrthoDB" id="3742379at2"/>
<dbReference type="Proteomes" id="UP000250462">
    <property type="component" value="Unassembled WGS sequence"/>
</dbReference>
<dbReference type="AlphaFoldDB" id="A0A329QRH2"/>
<reference evidence="3 4" key="1">
    <citation type="submission" date="2018-06" db="EMBL/GenBank/DDBJ databases">
        <title>Phytoactinopolyspora halophila sp. nov., a novel halophilic actinomycete isolated from a saline soil in China.</title>
        <authorList>
            <person name="Tang S.-K."/>
        </authorList>
    </citation>
    <scope>NUCLEOTIDE SEQUENCE [LARGE SCALE GENOMIC DNA]</scope>
    <source>
        <strain evidence="3 4">YIM 96934</strain>
    </source>
</reference>
<feature type="signal peptide" evidence="2">
    <location>
        <begin position="1"/>
        <end position="28"/>
    </location>
</feature>
<evidence type="ECO:0000256" key="2">
    <source>
        <dbReference type="SAM" id="SignalP"/>
    </source>
</evidence>
<proteinExistence type="predicted"/>
<evidence type="ECO:0000313" key="4">
    <source>
        <dbReference type="Proteomes" id="UP000250462"/>
    </source>
</evidence>
<feature type="compositionally biased region" description="Polar residues" evidence="1">
    <location>
        <begin position="247"/>
        <end position="261"/>
    </location>
</feature>
<accession>A0A329QRH2</accession>
<feature type="region of interest" description="Disordered" evidence="1">
    <location>
        <begin position="247"/>
        <end position="269"/>
    </location>
</feature>
<name>A0A329QRH2_9ACTN</name>
<sequence>MSSWIRRLGSGVLASTLVLPLTFTHAWADGWGGGSDDDSNEVEGTVDQTIVIEGDTVPGGSSTETVSVPARCWWEPFADHDTFRSFWQGALLAFPPLILLLPSPDYVDRIEEEEDPDDGMWYMANCIEFNIADFEKFLGTCQDWYPDACIPQVAVWWENTETEPPVVIQPEELALAAQAKLEIPSPEVDQNPKAAGTENTTLVNVDTGYWVTDPESVGGEDGTLTMRATIPETGTWVEVEAETNGLSISSPAGGTQCSPSEALNEWSPGEDPACAVQFERASTTHPDGFPVTAEAVWNTRWRGGIDGEQTDSGELDTITASETFNVPVAEVQSEVTTSD</sequence>
<gene>
    <name evidence="3" type="ORF">DPM12_11165</name>
</gene>
<protein>
    <recommendedName>
        <fullName evidence="5">Secreted protein</fullName>
    </recommendedName>
</protein>
<evidence type="ECO:0000313" key="3">
    <source>
        <dbReference type="EMBL" id="RAW14209.1"/>
    </source>
</evidence>
<comment type="caution">
    <text evidence="3">The sequence shown here is derived from an EMBL/GenBank/DDBJ whole genome shotgun (WGS) entry which is preliminary data.</text>
</comment>
<keyword evidence="2" id="KW-0732">Signal</keyword>
<evidence type="ECO:0000256" key="1">
    <source>
        <dbReference type="SAM" id="MobiDB-lite"/>
    </source>
</evidence>
<dbReference type="EMBL" id="QMIG01000009">
    <property type="protein sequence ID" value="RAW14209.1"/>
    <property type="molecule type" value="Genomic_DNA"/>
</dbReference>
<keyword evidence="4" id="KW-1185">Reference proteome</keyword>